<proteinExistence type="predicted"/>
<dbReference type="AlphaFoldDB" id="A0A078R4X5"/>
<dbReference type="Proteomes" id="UP000028134">
    <property type="component" value="Unassembled WGS sequence"/>
</dbReference>
<name>A0A078R4X5_PHOVU</name>
<gene>
    <name evidence="1" type="ORF">M097_2805</name>
</gene>
<organism evidence="1 2">
    <name type="scientific">Phocaeicola vulgatus str. 3775 SL</name>
    <name type="common">B</name>
    <name type="synonym">iv</name>
    <dbReference type="NCBI Taxonomy" id="1339350"/>
    <lineage>
        <taxon>Bacteria</taxon>
        <taxon>Pseudomonadati</taxon>
        <taxon>Bacteroidota</taxon>
        <taxon>Bacteroidia</taxon>
        <taxon>Bacteroidales</taxon>
        <taxon>Bacteroidaceae</taxon>
        <taxon>Phocaeicola</taxon>
    </lineage>
</organism>
<comment type="caution">
    <text evidence="1">The sequence shown here is derived from an EMBL/GenBank/DDBJ whole genome shotgun (WGS) entry which is preliminary data.</text>
</comment>
<dbReference type="EMBL" id="JNHI01000019">
    <property type="protein sequence ID" value="KDS29661.1"/>
    <property type="molecule type" value="Genomic_DNA"/>
</dbReference>
<sequence>MFFSLWLSLFERLYSISITFGVNSQAYGVNSKGYGDNSKGLGDRNLPFYFPYP</sequence>
<evidence type="ECO:0000313" key="2">
    <source>
        <dbReference type="Proteomes" id="UP000028134"/>
    </source>
</evidence>
<dbReference type="PATRIC" id="fig|1339350.3.peg.2688"/>
<accession>A0A078R4X5</accession>
<protein>
    <submittedName>
        <fullName evidence="1">Uncharacterized protein</fullName>
    </submittedName>
</protein>
<evidence type="ECO:0000313" key="1">
    <source>
        <dbReference type="EMBL" id="KDS29661.1"/>
    </source>
</evidence>
<reference evidence="1 2" key="1">
    <citation type="submission" date="2014-04" db="EMBL/GenBank/DDBJ databases">
        <authorList>
            <person name="Sears C."/>
            <person name="Carroll K."/>
            <person name="Sack B.R."/>
            <person name="Qadri F."/>
            <person name="Myers L.L."/>
            <person name="Chung G.-T."/>
            <person name="Escheverria P."/>
            <person name="Fraser C.M."/>
            <person name="Sadzewicz L."/>
            <person name="Shefchek K.A."/>
            <person name="Tallon L."/>
            <person name="Das S.P."/>
            <person name="Daugherty S."/>
            <person name="Mongodin E.F."/>
        </authorList>
    </citation>
    <scope>NUCLEOTIDE SEQUENCE [LARGE SCALE GENOMIC DNA]</scope>
    <source>
        <strain evidence="2">3775 SL(B) 10 (iv)</strain>
    </source>
</reference>